<keyword evidence="1" id="KW-0472">Membrane</keyword>
<accession>A0AAV9G8J0</accession>
<evidence type="ECO:0000313" key="2">
    <source>
        <dbReference type="EMBL" id="KAK4443851.1"/>
    </source>
</evidence>
<dbReference type="Proteomes" id="UP001321760">
    <property type="component" value="Unassembled WGS sequence"/>
</dbReference>
<proteinExistence type="predicted"/>
<feature type="transmembrane region" description="Helical" evidence="1">
    <location>
        <begin position="280"/>
        <end position="299"/>
    </location>
</feature>
<reference evidence="2" key="1">
    <citation type="journal article" date="2023" name="Mol. Phylogenet. Evol.">
        <title>Genome-scale phylogeny and comparative genomics of the fungal order Sordariales.</title>
        <authorList>
            <person name="Hensen N."/>
            <person name="Bonometti L."/>
            <person name="Westerberg I."/>
            <person name="Brannstrom I.O."/>
            <person name="Guillou S."/>
            <person name="Cros-Aarteil S."/>
            <person name="Calhoun S."/>
            <person name="Haridas S."/>
            <person name="Kuo A."/>
            <person name="Mondo S."/>
            <person name="Pangilinan J."/>
            <person name="Riley R."/>
            <person name="LaButti K."/>
            <person name="Andreopoulos B."/>
            <person name="Lipzen A."/>
            <person name="Chen C."/>
            <person name="Yan M."/>
            <person name="Daum C."/>
            <person name="Ng V."/>
            <person name="Clum A."/>
            <person name="Steindorff A."/>
            <person name="Ohm R.A."/>
            <person name="Martin F."/>
            <person name="Silar P."/>
            <person name="Natvig D.O."/>
            <person name="Lalanne C."/>
            <person name="Gautier V."/>
            <person name="Ament-Velasquez S.L."/>
            <person name="Kruys A."/>
            <person name="Hutchinson M.I."/>
            <person name="Powell A.J."/>
            <person name="Barry K."/>
            <person name="Miller A.N."/>
            <person name="Grigoriev I.V."/>
            <person name="Debuchy R."/>
            <person name="Gladieux P."/>
            <person name="Hiltunen Thoren M."/>
            <person name="Johannesson H."/>
        </authorList>
    </citation>
    <scope>NUCLEOTIDE SEQUENCE</scope>
    <source>
        <strain evidence="2">PSN243</strain>
    </source>
</reference>
<sequence>MTQVMTTLPKKCLPNNICGGVLTATQVALAASFWADDPSRFSPTSLEAYGHYYTEQCRTFYRSLRATLPVTEHQDIMDIAQRVKTLGATRQELIQFLEGKYPDLQTPAGIPKTDIINATADLVTRLLLMVDVGTATIAPNRISTGRAFRCWTEGTIRNFTACAFPVQRSNRHDGIQLTTDFNARNLDLIGGFRVEPTNNLLDHLDVVDIAGQTIVMIFHHASFLKDQQHGNFPDGLVHETLQTMALLFPQGRYHKERLYDQAKPRTLRQWWNDRREGSQWYALWVAVGFTVFFGLVQSIEGALQAYKSYHPTGEGS</sequence>
<reference evidence="2" key="2">
    <citation type="submission" date="2023-05" db="EMBL/GenBank/DDBJ databases">
        <authorList>
            <consortium name="Lawrence Berkeley National Laboratory"/>
            <person name="Steindorff A."/>
            <person name="Hensen N."/>
            <person name="Bonometti L."/>
            <person name="Westerberg I."/>
            <person name="Brannstrom I.O."/>
            <person name="Guillou S."/>
            <person name="Cros-Aarteil S."/>
            <person name="Calhoun S."/>
            <person name="Haridas S."/>
            <person name="Kuo A."/>
            <person name="Mondo S."/>
            <person name="Pangilinan J."/>
            <person name="Riley R."/>
            <person name="Labutti K."/>
            <person name="Andreopoulos B."/>
            <person name="Lipzen A."/>
            <person name="Chen C."/>
            <person name="Yanf M."/>
            <person name="Daum C."/>
            <person name="Ng V."/>
            <person name="Clum A."/>
            <person name="Ohm R."/>
            <person name="Martin F."/>
            <person name="Silar P."/>
            <person name="Natvig D."/>
            <person name="Lalanne C."/>
            <person name="Gautier V."/>
            <person name="Ament-Velasquez S.L."/>
            <person name="Kruys A."/>
            <person name="Hutchinson M.I."/>
            <person name="Powell A.J."/>
            <person name="Barry K."/>
            <person name="Miller A.N."/>
            <person name="Grigoriev I.V."/>
            <person name="Debuchy R."/>
            <person name="Gladieux P."/>
            <person name="Thoren M.H."/>
            <person name="Johannesson H."/>
        </authorList>
    </citation>
    <scope>NUCLEOTIDE SEQUENCE</scope>
    <source>
        <strain evidence="2">PSN243</strain>
    </source>
</reference>
<protein>
    <submittedName>
        <fullName evidence="2">Uncharacterized protein</fullName>
    </submittedName>
</protein>
<keyword evidence="3" id="KW-1185">Reference proteome</keyword>
<name>A0AAV9G8J0_9PEZI</name>
<dbReference type="EMBL" id="MU865986">
    <property type="protein sequence ID" value="KAK4443851.1"/>
    <property type="molecule type" value="Genomic_DNA"/>
</dbReference>
<keyword evidence="1" id="KW-1133">Transmembrane helix</keyword>
<comment type="caution">
    <text evidence="2">The sequence shown here is derived from an EMBL/GenBank/DDBJ whole genome shotgun (WGS) entry which is preliminary data.</text>
</comment>
<dbReference type="AlphaFoldDB" id="A0AAV9G8J0"/>
<keyword evidence="1" id="KW-0812">Transmembrane</keyword>
<organism evidence="2 3">
    <name type="scientific">Podospora aff. communis PSN243</name>
    <dbReference type="NCBI Taxonomy" id="3040156"/>
    <lineage>
        <taxon>Eukaryota</taxon>
        <taxon>Fungi</taxon>
        <taxon>Dikarya</taxon>
        <taxon>Ascomycota</taxon>
        <taxon>Pezizomycotina</taxon>
        <taxon>Sordariomycetes</taxon>
        <taxon>Sordariomycetidae</taxon>
        <taxon>Sordariales</taxon>
        <taxon>Podosporaceae</taxon>
        <taxon>Podospora</taxon>
    </lineage>
</organism>
<evidence type="ECO:0000313" key="3">
    <source>
        <dbReference type="Proteomes" id="UP001321760"/>
    </source>
</evidence>
<evidence type="ECO:0000256" key="1">
    <source>
        <dbReference type="SAM" id="Phobius"/>
    </source>
</evidence>
<gene>
    <name evidence="2" type="ORF">QBC34DRAFT_488186</name>
</gene>